<dbReference type="InterPro" id="IPR036291">
    <property type="entry name" value="NAD(P)-bd_dom_sf"/>
</dbReference>
<reference evidence="3" key="2">
    <citation type="submission" date="2015-01" db="EMBL/GenBank/DDBJ databases">
        <title>Evolutionary Origins and Diversification of the Mycorrhizal Mutualists.</title>
        <authorList>
            <consortium name="DOE Joint Genome Institute"/>
            <consortium name="Mycorrhizal Genomics Consortium"/>
            <person name="Kohler A."/>
            <person name="Kuo A."/>
            <person name="Nagy L.G."/>
            <person name="Floudas D."/>
            <person name="Copeland A."/>
            <person name="Barry K.W."/>
            <person name="Cichocki N."/>
            <person name="Veneault-Fourrey C."/>
            <person name="LaButti K."/>
            <person name="Lindquist E.A."/>
            <person name="Lipzen A."/>
            <person name="Lundell T."/>
            <person name="Morin E."/>
            <person name="Murat C."/>
            <person name="Riley R."/>
            <person name="Ohm R."/>
            <person name="Sun H."/>
            <person name="Tunlid A."/>
            <person name="Henrissat B."/>
            <person name="Grigoriev I.V."/>
            <person name="Hibbett D.S."/>
            <person name="Martin F."/>
        </authorList>
    </citation>
    <scope>NUCLEOTIDE SEQUENCE [LARGE SCALE GENOMIC DNA]</scope>
    <source>
        <strain evidence="3">Zn</strain>
    </source>
</reference>
<keyword evidence="1" id="KW-0560">Oxidoreductase</keyword>
<evidence type="ECO:0000313" key="2">
    <source>
        <dbReference type="EMBL" id="KIM94008.1"/>
    </source>
</evidence>
<dbReference type="SUPFAM" id="SSF51735">
    <property type="entry name" value="NAD(P)-binding Rossmann-fold domains"/>
    <property type="match status" value="1"/>
</dbReference>
<dbReference type="PANTHER" id="PTHR47534">
    <property type="entry name" value="YALI0E05731P"/>
    <property type="match status" value="1"/>
</dbReference>
<dbReference type="STRING" id="913774.A0A0C3C523"/>
<protein>
    <recommendedName>
        <fullName evidence="4">Ketoreductase (KR) domain-containing protein</fullName>
    </recommendedName>
</protein>
<evidence type="ECO:0000313" key="3">
    <source>
        <dbReference type="Proteomes" id="UP000054321"/>
    </source>
</evidence>
<evidence type="ECO:0008006" key="4">
    <source>
        <dbReference type="Google" id="ProtNLM"/>
    </source>
</evidence>
<dbReference type="AlphaFoldDB" id="A0A0C3C523"/>
<sequence>MVLLSDIQSSNALISSTLPPNLVAVFVGATSGIGETTLKEFARNVPQPRAYFVGRSQDAGDRIAAECKAINSAGKYTFIKADVSLISVVDDVCREVKAKEEALNILFLSAGAPHMNRADFMLTVAIETSENLHLLVALNYYSRARFITNLLPLLQRASTLRRVVTVAAGGLEGPLDPTDIPARHVALTAIRGHLSTLIDLGLEAIAETAPEVSFVHDYPGIVDTPIFNHMEGIFGLVMRTSIYLFGRWICVPVKESGERHLYLATSAKFPPTTSGSGRGFSIPLGDGIDVAQGTTGVVGSGVYAVQWDCESGARASQKLLAQFRDNGMVEEIWRHTESEFKRITGG</sequence>
<dbReference type="Gene3D" id="3.40.50.720">
    <property type="entry name" value="NAD(P)-binding Rossmann-like Domain"/>
    <property type="match status" value="1"/>
</dbReference>
<dbReference type="InParanoid" id="A0A0C3C523"/>
<organism evidence="2 3">
    <name type="scientific">Oidiodendron maius (strain Zn)</name>
    <dbReference type="NCBI Taxonomy" id="913774"/>
    <lineage>
        <taxon>Eukaryota</taxon>
        <taxon>Fungi</taxon>
        <taxon>Dikarya</taxon>
        <taxon>Ascomycota</taxon>
        <taxon>Pezizomycotina</taxon>
        <taxon>Leotiomycetes</taxon>
        <taxon>Leotiomycetes incertae sedis</taxon>
        <taxon>Myxotrichaceae</taxon>
        <taxon>Oidiodendron</taxon>
    </lineage>
</organism>
<dbReference type="PANTHER" id="PTHR47534:SF3">
    <property type="entry name" value="ALCOHOL DEHYDROGENASE-LIKE C-TERMINAL DOMAIN-CONTAINING PROTEIN"/>
    <property type="match status" value="1"/>
</dbReference>
<accession>A0A0C3C523</accession>
<dbReference type="EMBL" id="KN832891">
    <property type="protein sequence ID" value="KIM94008.1"/>
    <property type="molecule type" value="Genomic_DNA"/>
</dbReference>
<evidence type="ECO:0000256" key="1">
    <source>
        <dbReference type="ARBA" id="ARBA00023002"/>
    </source>
</evidence>
<reference evidence="2 3" key="1">
    <citation type="submission" date="2014-04" db="EMBL/GenBank/DDBJ databases">
        <authorList>
            <consortium name="DOE Joint Genome Institute"/>
            <person name="Kuo A."/>
            <person name="Martino E."/>
            <person name="Perotto S."/>
            <person name="Kohler A."/>
            <person name="Nagy L.G."/>
            <person name="Floudas D."/>
            <person name="Copeland A."/>
            <person name="Barry K.W."/>
            <person name="Cichocki N."/>
            <person name="Veneault-Fourrey C."/>
            <person name="LaButti K."/>
            <person name="Lindquist E.A."/>
            <person name="Lipzen A."/>
            <person name="Lundell T."/>
            <person name="Morin E."/>
            <person name="Murat C."/>
            <person name="Sun H."/>
            <person name="Tunlid A."/>
            <person name="Henrissat B."/>
            <person name="Grigoriev I.V."/>
            <person name="Hibbett D.S."/>
            <person name="Martin F."/>
            <person name="Nordberg H.P."/>
            <person name="Cantor M.N."/>
            <person name="Hua S.X."/>
        </authorList>
    </citation>
    <scope>NUCLEOTIDE SEQUENCE [LARGE SCALE GENOMIC DNA]</scope>
    <source>
        <strain evidence="2 3">Zn</strain>
    </source>
</reference>
<dbReference type="InterPro" id="IPR002347">
    <property type="entry name" value="SDR_fam"/>
</dbReference>
<dbReference type="GO" id="GO:0016491">
    <property type="term" value="F:oxidoreductase activity"/>
    <property type="evidence" value="ECO:0007669"/>
    <property type="project" value="UniProtKB-KW"/>
</dbReference>
<dbReference type="OrthoDB" id="2898509at2759"/>
<dbReference type="HOGENOM" id="CLU_044999_0_1_1"/>
<dbReference type="Proteomes" id="UP000054321">
    <property type="component" value="Unassembled WGS sequence"/>
</dbReference>
<name>A0A0C3C523_OIDMZ</name>
<dbReference type="InterPro" id="IPR052228">
    <property type="entry name" value="Sec_Metab_Biosynth_Oxidored"/>
</dbReference>
<gene>
    <name evidence="2" type="ORF">OIDMADRAFT_136663</name>
</gene>
<proteinExistence type="predicted"/>
<dbReference type="Pfam" id="PF00106">
    <property type="entry name" value="adh_short"/>
    <property type="match status" value="1"/>
</dbReference>
<keyword evidence="3" id="KW-1185">Reference proteome</keyword>